<dbReference type="InterPro" id="IPR001610">
    <property type="entry name" value="PAC"/>
</dbReference>
<dbReference type="InterPro" id="IPR036641">
    <property type="entry name" value="HPT_dom_sf"/>
</dbReference>
<dbReference type="PROSITE" id="PS50110">
    <property type="entry name" value="RESPONSE_REGULATORY"/>
    <property type="match status" value="1"/>
</dbReference>
<dbReference type="InterPro" id="IPR003594">
    <property type="entry name" value="HATPase_dom"/>
</dbReference>
<evidence type="ECO:0000256" key="6">
    <source>
        <dbReference type="ARBA" id="ARBA00022553"/>
    </source>
</evidence>
<comment type="catalytic activity">
    <reaction evidence="1">
        <text>ATP + protein L-histidine = ADP + protein N-phospho-L-histidine.</text>
        <dbReference type="EC" id="2.7.13.3"/>
    </reaction>
</comment>
<dbReference type="PROSITE" id="PS50109">
    <property type="entry name" value="HIS_KIN"/>
    <property type="match status" value="1"/>
</dbReference>
<dbReference type="Gene3D" id="3.30.450.20">
    <property type="entry name" value="PAS domain"/>
    <property type="match status" value="3"/>
</dbReference>
<dbReference type="InterPro" id="IPR008207">
    <property type="entry name" value="Sig_transdc_His_kin_Hpt_dom"/>
</dbReference>
<keyword evidence="22" id="KW-1185">Reference proteome</keyword>
<reference evidence="21 22" key="1">
    <citation type="submission" date="2019-02" db="EMBL/GenBank/DDBJ databases">
        <title>Polymorphobacter sp. isolated from the lake at the Tibet of China.</title>
        <authorList>
            <person name="Li A."/>
        </authorList>
    </citation>
    <scope>NUCLEOTIDE SEQUENCE [LARGE SCALE GENOMIC DNA]</scope>
    <source>
        <strain evidence="21 22">DJ1R-1</strain>
    </source>
</reference>
<evidence type="ECO:0000256" key="4">
    <source>
        <dbReference type="ARBA" id="ARBA00022475"/>
    </source>
</evidence>
<dbReference type="AlphaFoldDB" id="A0A4Y9EQH0"/>
<evidence type="ECO:0000256" key="11">
    <source>
        <dbReference type="ARBA" id="ARBA00022989"/>
    </source>
</evidence>
<accession>A0A4Y9EQH0</accession>
<dbReference type="PANTHER" id="PTHR43047:SF64">
    <property type="entry name" value="HISTIDINE KINASE CONTAINING CHEY-HOMOLOGOUS RECEIVER DOMAIN AND PAS DOMAIN-RELATED"/>
    <property type="match status" value="1"/>
</dbReference>
<evidence type="ECO:0000256" key="10">
    <source>
        <dbReference type="ARBA" id="ARBA00022840"/>
    </source>
</evidence>
<evidence type="ECO:0000256" key="5">
    <source>
        <dbReference type="ARBA" id="ARBA00022519"/>
    </source>
</evidence>
<dbReference type="SUPFAM" id="SSF52172">
    <property type="entry name" value="CheY-like"/>
    <property type="match status" value="1"/>
</dbReference>
<dbReference type="InterPro" id="IPR036097">
    <property type="entry name" value="HisK_dim/P_sf"/>
</dbReference>
<dbReference type="CDD" id="cd00130">
    <property type="entry name" value="PAS"/>
    <property type="match status" value="1"/>
</dbReference>
<dbReference type="GO" id="GO:0000155">
    <property type="term" value="F:phosphorelay sensor kinase activity"/>
    <property type="evidence" value="ECO:0007669"/>
    <property type="project" value="InterPro"/>
</dbReference>
<dbReference type="SMART" id="SM00448">
    <property type="entry name" value="REC"/>
    <property type="match status" value="1"/>
</dbReference>
<dbReference type="PROSITE" id="PS50113">
    <property type="entry name" value="PAC"/>
    <property type="match status" value="1"/>
</dbReference>
<dbReference type="SMART" id="SM00091">
    <property type="entry name" value="PAS"/>
    <property type="match status" value="1"/>
</dbReference>
<keyword evidence="7" id="KW-0808">Transferase</keyword>
<keyword evidence="10" id="KW-0547">Nucleotide-binding</keyword>
<dbReference type="SMART" id="SM00387">
    <property type="entry name" value="HATPase_c"/>
    <property type="match status" value="1"/>
</dbReference>
<feature type="domain" description="PAS" evidence="18">
    <location>
        <begin position="465"/>
        <end position="522"/>
    </location>
</feature>
<dbReference type="InterPro" id="IPR035965">
    <property type="entry name" value="PAS-like_dom_sf"/>
</dbReference>
<dbReference type="Gene3D" id="3.40.50.2300">
    <property type="match status" value="1"/>
</dbReference>
<evidence type="ECO:0000256" key="13">
    <source>
        <dbReference type="ARBA" id="ARBA00023136"/>
    </source>
</evidence>
<protein>
    <recommendedName>
        <fullName evidence="3">histidine kinase</fullName>
        <ecNumber evidence="3">2.7.13.3</ecNumber>
    </recommendedName>
</protein>
<dbReference type="InterPro" id="IPR005467">
    <property type="entry name" value="His_kinase_dom"/>
</dbReference>
<dbReference type="Pfam" id="PF00072">
    <property type="entry name" value="Response_reg"/>
    <property type="match status" value="1"/>
</dbReference>
<evidence type="ECO:0000259" key="20">
    <source>
        <dbReference type="PROSITE" id="PS50894"/>
    </source>
</evidence>
<evidence type="ECO:0000256" key="1">
    <source>
        <dbReference type="ARBA" id="ARBA00000085"/>
    </source>
</evidence>
<dbReference type="Gene3D" id="1.20.120.160">
    <property type="entry name" value="HPT domain"/>
    <property type="match status" value="1"/>
</dbReference>
<keyword evidence="11" id="KW-1133">Transmembrane helix</keyword>
<dbReference type="Gene3D" id="3.30.565.10">
    <property type="entry name" value="Histidine kinase-like ATPase, C-terminal domain"/>
    <property type="match status" value="1"/>
</dbReference>
<dbReference type="SMART" id="SM00388">
    <property type="entry name" value="HisKA"/>
    <property type="match status" value="1"/>
</dbReference>
<dbReference type="PROSITE" id="PS50894">
    <property type="entry name" value="HPT"/>
    <property type="match status" value="1"/>
</dbReference>
<keyword evidence="6 15" id="KW-0597">Phosphoprotein</keyword>
<dbReference type="InterPro" id="IPR003661">
    <property type="entry name" value="HisK_dim/P_dom"/>
</dbReference>
<feature type="domain" description="Histidine kinase" evidence="16">
    <location>
        <begin position="721"/>
        <end position="935"/>
    </location>
</feature>
<evidence type="ECO:0000256" key="8">
    <source>
        <dbReference type="ARBA" id="ARBA00022692"/>
    </source>
</evidence>
<feature type="modified residue" description="Phosphohistidine" evidence="14">
    <location>
        <position position="1137"/>
    </location>
</feature>
<dbReference type="CDD" id="cd18774">
    <property type="entry name" value="PDC2_HK_sensor"/>
    <property type="match status" value="1"/>
</dbReference>
<evidence type="ECO:0000259" key="18">
    <source>
        <dbReference type="PROSITE" id="PS50112"/>
    </source>
</evidence>
<dbReference type="PANTHER" id="PTHR43047">
    <property type="entry name" value="TWO-COMPONENT HISTIDINE PROTEIN KINASE"/>
    <property type="match status" value="1"/>
</dbReference>
<evidence type="ECO:0000259" key="17">
    <source>
        <dbReference type="PROSITE" id="PS50110"/>
    </source>
</evidence>
<dbReference type="SUPFAM" id="SSF47384">
    <property type="entry name" value="Homodimeric domain of signal transducing histidine kinase"/>
    <property type="match status" value="1"/>
</dbReference>
<keyword evidence="12" id="KW-0902">Two-component regulatory system</keyword>
<dbReference type="Pfam" id="PF13426">
    <property type="entry name" value="PAS_9"/>
    <property type="match status" value="1"/>
</dbReference>
<dbReference type="NCBIfam" id="TIGR00229">
    <property type="entry name" value="sensory_box"/>
    <property type="match status" value="1"/>
</dbReference>
<gene>
    <name evidence="21" type="ORF">EUV02_00260</name>
</gene>
<dbReference type="SUPFAM" id="SSF47226">
    <property type="entry name" value="Histidine-containing phosphotransfer domain, HPT domain"/>
    <property type="match status" value="1"/>
</dbReference>
<proteinExistence type="predicted"/>
<dbReference type="PRINTS" id="PR00344">
    <property type="entry name" value="BCTRLSENSOR"/>
</dbReference>
<dbReference type="SMART" id="SM00086">
    <property type="entry name" value="PAC"/>
    <property type="match status" value="2"/>
</dbReference>
<feature type="domain" description="PAC" evidence="19">
    <location>
        <begin position="524"/>
        <end position="576"/>
    </location>
</feature>
<dbReference type="Gene3D" id="1.10.287.130">
    <property type="match status" value="1"/>
</dbReference>
<keyword evidence="13" id="KW-0472">Membrane</keyword>
<dbReference type="InterPro" id="IPR004358">
    <property type="entry name" value="Sig_transdc_His_kin-like_C"/>
</dbReference>
<dbReference type="Pfam" id="PF00512">
    <property type="entry name" value="HisKA"/>
    <property type="match status" value="1"/>
</dbReference>
<evidence type="ECO:0000256" key="15">
    <source>
        <dbReference type="PROSITE-ProRule" id="PRU00169"/>
    </source>
</evidence>
<dbReference type="InterPro" id="IPR000014">
    <property type="entry name" value="PAS"/>
</dbReference>
<evidence type="ECO:0000256" key="9">
    <source>
        <dbReference type="ARBA" id="ARBA00022777"/>
    </source>
</evidence>
<feature type="domain" description="HPt" evidence="20">
    <location>
        <begin position="1098"/>
        <end position="1196"/>
    </location>
</feature>
<evidence type="ECO:0000256" key="14">
    <source>
        <dbReference type="PROSITE-ProRule" id="PRU00110"/>
    </source>
</evidence>
<name>A0A4Y9EQH0_9SPHN</name>
<dbReference type="EMBL" id="SIHO01000001">
    <property type="protein sequence ID" value="TFU05519.1"/>
    <property type="molecule type" value="Genomic_DNA"/>
</dbReference>
<keyword evidence="5" id="KW-0997">Cell inner membrane</keyword>
<dbReference type="SUPFAM" id="SSF55874">
    <property type="entry name" value="ATPase domain of HSP90 chaperone/DNA topoisomerase II/histidine kinase"/>
    <property type="match status" value="1"/>
</dbReference>
<evidence type="ECO:0000256" key="2">
    <source>
        <dbReference type="ARBA" id="ARBA00004429"/>
    </source>
</evidence>
<evidence type="ECO:0000259" key="16">
    <source>
        <dbReference type="PROSITE" id="PS50109"/>
    </source>
</evidence>
<feature type="modified residue" description="4-aspartylphosphate" evidence="15">
    <location>
        <position position="1010"/>
    </location>
</feature>
<evidence type="ECO:0000256" key="12">
    <source>
        <dbReference type="ARBA" id="ARBA00023012"/>
    </source>
</evidence>
<dbReference type="OrthoDB" id="9801651at2"/>
<evidence type="ECO:0000256" key="7">
    <source>
        <dbReference type="ARBA" id="ARBA00022679"/>
    </source>
</evidence>
<dbReference type="Pfam" id="PF02518">
    <property type="entry name" value="HATPase_c"/>
    <property type="match status" value="1"/>
</dbReference>
<dbReference type="InterPro" id="IPR036890">
    <property type="entry name" value="HATPase_C_sf"/>
</dbReference>
<keyword evidence="9" id="KW-0418">Kinase</keyword>
<dbReference type="Proteomes" id="UP000297737">
    <property type="component" value="Unassembled WGS sequence"/>
</dbReference>
<dbReference type="CDD" id="cd16922">
    <property type="entry name" value="HATPase_EvgS-ArcB-TorS-like"/>
    <property type="match status" value="1"/>
</dbReference>
<evidence type="ECO:0000259" key="19">
    <source>
        <dbReference type="PROSITE" id="PS50113"/>
    </source>
</evidence>
<dbReference type="InterPro" id="IPR001789">
    <property type="entry name" value="Sig_transdc_resp-reg_receiver"/>
</dbReference>
<organism evidence="21 22">
    <name type="scientific">Glacieibacterium arshaanense</name>
    <dbReference type="NCBI Taxonomy" id="2511025"/>
    <lineage>
        <taxon>Bacteria</taxon>
        <taxon>Pseudomonadati</taxon>
        <taxon>Pseudomonadota</taxon>
        <taxon>Alphaproteobacteria</taxon>
        <taxon>Sphingomonadales</taxon>
        <taxon>Sphingosinicellaceae</taxon>
        <taxon>Glacieibacterium</taxon>
    </lineage>
</organism>
<dbReference type="SUPFAM" id="SSF55785">
    <property type="entry name" value="PYP-like sensor domain (PAS domain)"/>
    <property type="match status" value="2"/>
</dbReference>
<dbReference type="CDD" id="cd00082">
    <property type="entry name" value="HisKA"/>
    <property type="match status" value="1"/>
</dbReference>
<dbReference type="PROSITE" id="PS50112">
    <property type="entry name" value="PAS"/>
    <property type="match status" value="1"/>
</dbReference>
<evidence type="ECO:0000256" key="3">
    <source>
        <dbReference type="ARBA" id="ARBA00012438"/>
    </source>
</evidence>
<dbReference type="InterPro" id="IPR000700">
    <property type="entry name" value="PAS-assoc_C"/>
</dbReference>
<keyword evidence="4" id="KW-1003">Cell membrane</keyword>
<dbReference type="CDD" id="cd17546">
    <property type="entry name" value="REC_hyHK_CKI1_RcsC-like"/>
    <property type="match status" value="1"/>
</dbReference>
<dbReference type="EC" id="2.7.13.3" evidence="3"/>
<evidence type="ECO:0000313" key="22">
    <source>
        <dbReference type="Proteomes" id="UP000297737"/>
    </source>
</evidence>
<comment type="subcellular location">
    <subcellularLocation>
        <location evidence="2">Cell inner membrane</location>
        <topology evidence="2">Multi-pass membrane protein</topology>
    </subcellularLocation>
</comment>
<dbReference type="GO" id="GO:0005886">
    <property type="term" value="C:plasma membrane"/>
    <property type="evidence" value="ECO:0007669"/>
    <property type="project" value="UniProtKB-SubCell"/>
</dbReference>
<feature type="domain" description="Response regulatory" evidence="17">
    <location>
        <begin position="961"/>
        <end position="1078"/>
    </location>
</feature>
<keyword evidence="10" id="KW-0067">ATP-binding</keyword>
<keyword evidence="8" id="KW-0812">Transmembrane</keyword>
<dbReference type="InterPro" id="IPR011006">
    <property type="entry name" value="CheY-like_superfamily"/>
</dbReference>
<sequence length="1196" mass="129137">MRMRSLASRAALGLSLVIGLLFLIATVVIFLQVRAYSVANSLTDLSAHATNVVNDLESRFARIAFVEKRARQLMIKSLDSPYPTDFAAFDAAFPLFGDGTRRSRPGLFDGETLADGMTVRGIGAIVTEADAVTPEQKRALMAAYGVIRLLGEGALPEIKSLYFYTPQNNLIMFAPGRPDRLKFYRHDAPATFDFQAEEFERNMLPSNNKGRIMRCTSLQRILYDPFHKTWTTGCMTPVDYRGQHIGSWGVSLLLDDLIASTSFAEMPGAKVIIMSNEGRLIYHPDFTHQSDLNTGNYLDLTKTNDPSLKALWAFVSAHRAEPQFAGFVAPMQGYAALKRIPTPGWYVVTFYPQAVVADLSMRTAQSVLLVGLLCTLIQGLLVFLFLRRQLGVPVAALTRRAAHITELSSQMMPGDAPLKPIDSTLGEIDRLHASFDVMEATIDAERQRLSRSFELLAQNVGKYAIFMVDAEGNITNWNRGAEQITQYSSADIIGRNVTIFLRQDGQAERLSQRILSRAASSGRYFGEGSALKRDGSSFWASLVVEPIRDAAGEIAGFAAVMHDATEERQNGLRLQESLRLLMLAEDTAQIGHWRLEYGSNDLTWSDGMHRIYGLDRDAPISFDNAMAMYTPESAATLLDAVHAANADKQPFALRTTIVRGDGVLRQIDLKAQVEIAPGDVPVALFGIARDVSDEVEAAQRLTEARDAADLAAEQRAELLAMMSHEIRTPMTGIIGMIELMRGANEVDQVRAMTTIAQSARTLMTVLDDVLMHAKVDSGQFELEAAAFDLAEVIEESANLFRPAANAKNVTITNHLVGPVPVIGDATRIQQVLANFVSNAVKFTGQGRIDIYADVKPDIPIRIEVHDTGIGIDPEVLPHLFTPFRQAESSTARRFGGTGLGLAICRHLAEAMGGQVGAESNIDGGSCFWVELPLARTTVEALAPAPEPVPVMLALPDGTRPCILVVDDIEATRTVAEAHLAAVGCDTASAPDGVAGLAAMAHRRFDAVLMDSSMPVLDGAATIELMRLLPAGVAARRVVGFTASPDEPTSDKLVRAGIDASLAKPFSRHSMLAALGPLLLHPLAEAPVPEAPQVFDGLPADIRQRLAASVHRDLPRLTSELSAALAAGDAEAATRALHAAKGLAGSIGETTLAIWCAFGEKLLAQVAPAHCVWFGEVVADAGAAVLVDVDRAAGVTS</sequence>
<dbReference type="FunFam" id="3.30.565.10:FF:000010">
    <property type="entry name" value="Sensor histidine kinase RcsC"/>
    <property type="match status" value="1"/>
</dbReference>
<evidence type="ECO:0000313" key="21">
    <source>
        <dbReference type="EMBL" id="TFU05519.1"/>
    </source>
</evidence>
<comment type="caution">
    <text evidence="21">The sequence shown here is derived from an EMBL/GenBank/DDBJ whole genome shotgun (WGS) entry which is preliminary data.</text>
</comment>